<dbReference type="InterPro" id="IPR050816">
    <property type="entry name" value="Flavin-dep_Halogenase_NPB"/>
</dbReference>
<comment type="caution">
    <text evidence="2">The sequence shown here is derived from an EMBL/GenBank/DDBJ whole genome shotgun (WGS) entry which is preliminary data.</text>
</comment>
<comment type="similarity">
    <text evidence="1">Belongs to the flavin-dependent halogenase family. Bacterial tryptophan halogenase subfamily.</text>
</comment>
<evidence type="ECO:0000256" key="1">
    <source>
        <dbReference type="ARBA" id="ARBA00038396"/>
    </source>
</evidence>
<evidence type="ECO:0000313" key="3">
    <source>
        <dbReference type="Proteomes" id="UP000281594"/>
    </source>
</evidence>
<dbReference type="EMBL" id="QYCY01000002">
    <property type="protein sequence ID" value="RLV74297.1"/>
    <property type="molecule type" value="Genomic_DNA"/>
</dbReference>
<name>A0A3L8R3V6_STRRN</name>
<organism evidence="2 3">
    <name type="scientific">Streptomyces rapamycinicus (strain ATCC 29253 / DSM 41530 / NRRL 5491 / AYB-994)</name>
    <name type="common">Streptomyces hygroscopicus (strain ATCC 29253)</name>
    <dbReference type="NCBI Taxonomy" id="1343740"/>
    <lineage>
        <taxon>Bacteria</taxon>
        <taxon>Bacillati</taxon>
        <taxon>Actinomycetota</taxon>
        <taxon>Actinomycetes</taxon>
        <taxon>Kitasatosporales</taxon>
        <taxon>Streptomycetaceae</taxon>
        <taxon>Streptomyces</taxon>
        <taxon>Streptomyces violaceusniger group</taxon>
    </lineage>
</organism>
<proteinExistence type="inferred from homology"/>
<dbReference type="PANTHER" id="PTHR43747">
    <property type="entry name" value="FAD-BINDING PROTEIN"/>
    <property type="match status" value="1"/>
</dbReference>
<protein>
    <submittedName>
        <fullName evidence="2">Tryptophan halogenase</fullName>
    </submittedName>
</protein>
<gene>
    <name evidence="2" type="ORF">D3C57_133765</name>
</gene>
<dbReference type="Gene3D" id="3.30.9.100">
    <property type="match status" value="1"/>
</dbReference>
<accession>A0A3L8R3V6</accession>
<dbReference type="GO" id="GO:0004497">
    <property type="term" value="F:monooxygenase activity"/>
    <property type="evidence" value="ECO:0007669"/>
    <property type="project" value="InterPro"/>
</dbReference>
<dbReference type="PANTHER" id="PTHR43747:SF1">
    <property type="entry name" value="SLR1998 PROTEIN"/>
    <property type="match status" value="1"/>
</dbReference>
<dbReference type="Pfam" id="PF04820">
    <property type="entry name" value="Trp_halogenase"/>
    <property type="match status" value="2"/>
</dbReference>
<dbReference type="RefSeq" id="WP_121825639.1">
    <property type="nucleotide sequence ID" value="NC_022785.1"/>
</dbReference>
<dbReference type="Proteomes" id="UP000281594">
    <property type="component" value="Unassembled WGS sequence"/>
</dbReference>
<dbReference type="STRING" id="1343740.M271_09830"/>
<dbReference type="Gene3D" id="3.50.50.60">
    <property type="entry name" value="FAD/NAD(P)-binding domain"/>
    <property type="match status" value="1"/>
</dbReference>
<sequence>MSSALFGVPDEYDVIVIGGGPAGATTAGLLAKRGRRVLILDRERFPRYHVGESLIPAFMRPMQEMGITERMDARGFERKYGGTLVWGNKQVPWNFSFIEGGAHEYAFHTRRADLDALILDRARELGAFVIEDATVKEPVEVDGRISGVRFSLRGLDGLHEVRARLVVDASGQARVLGRRLTEVEWHDELRNVAVWTYFDNCERLPGDEYTNILIEGLDGGWFWAIPIDKGTISVGYVTRSATAGENGHSLEDLFHTERQRTTKLKKMLAGARQSAGFRTARDWSYHSNRFYGDGWVLVGDAAAFVDPLFSTGVALATLAGSTLAKIVDRIVEHPRIEEKALDRYATAYSGFFDEIRTFVERFYDQSKYKEFYYSLAQEMVDPERKNEPSADFVTLISGLSGRHPLFHISLDDLIADAAAPASGTPHA</sequence>
<evidence type="ECO:0000313" key="2">
    <source>
        <dbReference type="EMBL" id="RLV74297.1"/>
    </source>
</evidence>
<reference evidence="2 3" key="1">
    <citation type="journal article" date="2018" name="J. Biol. Chem.">
        <title>Discovery of the actinoplanic acid pathway in Streptomyces rapamycinicus reveals a genetically conserved synergism with rapamycin.</title>
        <authorList>
            <person name="Mrak P."/>
            <person name="Krastel P."/>
            <person name="Pivk Lukancic P."/>
            <person name="Tao J."/>
            <person name="Pistorius D."/>
            <person name="Moore C.M."/>
        </authorList>
    </citation>
    <scope>NUCLEOTIDE SEQUENCE [LARGE SCALE GENOMIC DNA]</scope>
    <source>
        <strain evidence="2 3">NRRL 5491</strain>
    </source>
</reference>
<dbReference type="AlphaFoldDB" id="A0A3L8R3V6"/>
<dbReference type="InterPro" id="IPR006905">
    <property type="entry name" value="Flavin_halogenase"/>
</dbReference>
<dbReference type="InterPro" id="IPR036188">
    <property type="entry name" value="FAD/NAD-bd_sf"/>
</dbReference>
<dbReference type="SUPFAM" id="SSF51905">
    <property type="entry name" value="FAD/NAD(P)-binding domain"/>
    <property type="match status" value="1"/>
</dbReference>
<dbReference type="PRINTS" id="PR00420">
    <property type="entry name" value="RNGMNOXGNASE"/>
</dbReference>